<proteinExistence type="predicted"/>
<gene>
    <name evidence="2" type="ORF">GCM10011444_11880</name>
</gene>
<organism evidence="2 3">
    <name type="scientific">Winogradskyella haliclonae</name>
    <dbReference type="NCBI Taxonomy" id="2048558"/>
    <lineage>
        <taxon>Bacteria</taxon>
        <taxon>Pseudomonadati</taxon>
        <taxon>Bacteroidota</taxon>
        <taxon>Flavobacteriia</taxon>
        <taxon>Flavobacteriales</taxon>
        <taxon>Flavobacteriaceae</taxon>
        <taxon>Winogradskyella</taxon>
    </lineage>
</organism>
<comment type="caution">
    <text evidence="2">The sequence shown here is derived from an EMBL/GenBank/DDBJ whole genome shotgun (WGS) entry which is preliminary data.</text>
</comment>
<dbReference type="EMBL" id="BMDQ01000001">
    <property type="protein sequence ID" value="GGI56879.1"/>
    <property type="molecule type" value="Genomic_DNA"/>
</dbReference>
<evidence type="ECO:0000313" key="3">
    <source>
        <dbReference type="Proteomes" id="UP000624701"/>
    </source>
</evidence>
<evidence type="ECO:0000313" key="2">
    <source>
        <dbReference type="EMBL" id="GGI56879.1"/>
    </source>
</evidence>
<reference evidence="3" key="1">
    <citation type="journal article" date="2019" name="Int. J. Syst. Evol. Microbiol.">
        <title>The Global Catalogue of Microorganisms (GCM) 10K type strain sequencing project: providing services to taxonomists for standard genome sequencing and annotation.</title>
        <authorList>
            <consortium name="The Broad Institute Genomics Platform"/>
            <consortium name="The Broad Institute Genome Sequencing Center for Infectious Disease"/>
            <person name="Wu L."/>
            <person name="Ma J."/>
        </authorList>
    </citation>
    <scope>NUCLEOTIDE SEQUENCE [LARGE SCALE GENOMIC DNA]</scope>
    <source>
        <strain evidence="3">CCM 8681</strain>
    </source>
</reference>
<dbReference type="InterPro" id="IPR053773">
    <property type="entry name" value="Vpar_1526-like"/>
</dbReference>
<name>A0ABQ2BWR2_9FLAO</name>
<dbReference type="NCBIfam" id="NF045477">
    <property type="entry name" value="LPO_1073_dom"/>
    <property type="match status" value="1"/>
</dbReference>
<keyword evidence="1" id="KW-1133">Transmembrane helix</keyword>
<sequence>MIKKSSQKSGNDSINIQESKNVTIGLSYTESKELFSDLFEKNFPRFQEIAQEEARKNVEKLSKRFVEKVNELESFNDSVLQDPDFHYNLYKSIEIGARNSSDELHQFLANLLAKRIGCNENDTKRIIVNESISTIEKISTNQLKILTFSYLFFTYFRIFEFKNWKDFNKYIEEYIEPFMSYEYSLIDLQHLNYSNCTTMESGFGSPSLSQIIKNRNPKLYPDLKSRKDEQAYIDEITKKNLKHQDKFFKMLNSTQLYAINPTSVGFMLISLYFEIITGEKLTYIEKLFE</sequence>
<protein>
    <submittedName>
        <fullName evidence="2">Uncharacterized protein</fullName>
    </submittedName>
</protein>
<keyword evidence="3" id="KW-1185">Reference proteome</keyword>
<feature type="transmembrane region" description="Helical" evidence="1">
    <location>
        <begin position="256"/>
        <end position="273"/>
    </location>
</feature>
<keyword evidence="1" id="KW-0472">Membrane</keyword>
<dbReference type="Proteomes" id="UP000624701">
    <property type="component" value="Unassembled WGS sequence"/>
</dbReference>
<accession>A0ABQ2BWR2</accession>
<evidence type="ECO:0000256" key="1">
    <source>
        <dbReference type="SAM" id="Phobius"/>
    </source>
</evidence>
<dbReference type="RefSeq" id="WP_188373773.1">
    <property type="nucleotide sequence ID" value="NZ_BMDQ01000001.1"/>
</dbReference>
<keyword evidence="1" id="KW-0812">Transmembrane</keyword>